<reference evidence="2" key="1">
    <citation type="submission" date="2017-04" db="EMBL/GenBank/DDBJ databases">
        <authorList>
            <person name="Varghese N."/>
            <person name="Submissions S."/>
        </authorList>
    </citation>
    <scope>NUCLEOTIDE SEQUENCE [LARGE SCALE GENOMIC DNA]</scope>
    <source>
        <strain evidence="2">DSM 9293</strain>
    </source>
</reference>
<sequence length="90" mass="10196">MNTTSDIGDLDEIWNLYRLLHRAQIPTETVVTEIDTYLRRQWLTGWIRCFGSQLALLGITRIVFDGPGGDSITIEGNPSQDGTMGWDVQR</sequence>
<dbReference type="AlphaFoldDB" id="A0A1W1W6S4"/>
<keyword evidence="2" id="KW-1185">Reference proteome</keyword>
<name>A0A1W1W6S4_SULTA</name>
<dbReference type="EMBL" id="FWWY01000001">
    <property type="protein sequence ID" value="SMC01978.1"/>
    <property type="molecule type" value="Genomic_DNA"/>
</dbReference>
<proteinExistence type="predicted"/>
<evidence type="ECO:0000313" key="2">
    <source>
        <dbReference type="Proteomes" id="UP000192660"/>
    </source>
</evidence>
<organism evidence="1 2">
    <name type="scientific">Sulfobacillus thermosulfidooxidans (strain DSM 9293 / VKM B-1269 / AT-1)</name>
    <dbReference type="NCBI Taxonomy" id="929705"/>
    <lineage>
        <taxon>Bacteria</taxon>
        <taxon>Bacillati</taxon>
        <taxon>Bacillota</taxon>
        <taxon>Clostridia</taxon>
        <taxon>Eubacteriales</taxon>
        <taxon>Clostridiales Family XVII. Incertae Sedis</taxon>
        <taxon>Sulfobacillus</taxon>
    </lineage>
</organism>
<accession>A0A1W1W6S4</accession>
<gene>
    <name evidence="1" type="ORF">SAMN00768000_0196</name>
</gene>
<protein>
    <submittedName>
        <fullName evidence="1">Uncharacterized protein</fullName>
    </submittedName>
</protein>
<dbReference type="Proteomes" id="UP000192660">
    <property type="component" value="Unassembled WGS sequence"/>
</dbReference>
<evidence type="ECO:0000313" key="1">
    <source>
        <dbReference type="EMBL" id="SMC01978.1"/>
    </source>
</evidence>